<gene>
    <name evidence="6" type="ORF">LSAT_V11C800420350</name>
</gene>
<sequence length="270" mass="31905">MALERSVGIDKFSHTIYLCYFLYAPLYIVGPIISLNAFASQWNLETVITYGSLHYWIWVLNFMWLKIFLIWRYIQFWALVSGIDAPENMPRCINNCYNLESFWKNWHASFNKWSCQVHVHIPLGGSGRKLLNVWVVFTFVAIWHDLECKLLSWAWLTCIFFIPETLLKSTTTSFQICWFSLKEFENDHFALISIWHVANLVGFVIRPSGISWLKFVFLQTEGFYFYFCFRQIIAHIYSGVDKIKCCFLFPGLPTLFGLLVTFYVGKSMRY</sequence>
<evidence type="ECO:0000256" key="4">
    <source>
        <dbReference type="ARBA" id="ARBA00023136"/>
    </source>
</evidence>
<comment type="caution">
    <text evidence="6">The sequence shown here is derived from an EMBL/GenBank/DDBJ whole genome shotgun (WGS) entry which is preliminary data.</text>
</comment>
<dbReference type="Pfam" id="PF03062">
    <property type="entry name" value="MBOAT"/>
    <property type="match status" value="1"/>
</dbReference>
<protein>
    <submittedName>
        <fullName evidence="6">Uncharacterized protein</fullName>
    </submittedName>
</protein>
<evidence type="ECO:0000256" key="5">
    <source>
        <dbReference type="SAM" id="Phobius"/>
    </source>
</evidence>
<evidence type="ECO:0000256" key="1">
    <source>
        <dbReference type="ARBA" id="ARBA00004141"/>
    </source>
</evidence>
<reference evidence="6 7" key="1">
    <citation type="journal article" date="2017" name="Nat. Commun.">
        <title>Genome assembly with in vitro proximity ligation data and whole-genome triplication in lettuce.</title>
        <authorList>
            <person name="Reyes-Chin-Wo S."/>
            <person name="Wang Z."/>
            <person name="Yang X."/>
            <person name="Kozik A."/>
            <person name="Arikit S."/>
            <person name="Song C."/>
            <person name="Xia L."/>
            <person name="Froenicke L."/>
            <person name="Lavelle D.O."/>
            <person name="Truco M.J."/>
            <person name="Xia R."/>
            <person name="Zhu S."/>
            <person name="Xu C."/>
            <person name="Xu H."/>
            <person name="Xu X."/>
            <person name="Cox K."/>
            <person name="Korf I."/>
            <person name="Meyers B.C."/>
            <person name="Michelmore R.W."/>
        </authorList>
    </citation>
    <scope>NUCLEOTIDE SEQUENCE [LARGE SCALE GENOMIC DNA]</scope>
    <source>
        <strain evidence="7">cv. Salinas</strain>
        <tissue evidence="6">Seedlings</tissue>
    </source>
</reference>
<evidence type="ECO:0000313" key="6">
    <source>
        <dbReference type="EMBL" id="KAJ0193140.1"/>
    </source>
</evidence>
<dbReference type="InterPro" id="IPR004299">
    <property type="entry name" value="MBOAT_fam"/>
</dbReference>
<keyword evidence="4 5" id="KW-0472">Membrane</keyword>
<dbReference type="AlphaFoldDB" id="A0A9R1UUG4"/>
<dbReference type="Proteomes" id="UP000235145">
    <property type="component" value="Unassembled WGS sequence"/>
</dbReference>
<dbReference type="GO" id="GO:0019432">
    <property type="term" value="P:triglyceride biosynthetic process"/>
    <property type="evidence" value="ECO:0007669"/>
    <property type="project" value="UniProtKB-ARBA"/>
</dbReference>
<keyword evidence="2 5" id="KW-0812">Transmembrane</keyword>
<dbReference type="EMBL" id="NBSK02000008">
    <property type="protein sequence ID" value="KAJ0193140.1"/>
    <property type="molecule type" value="Genomic_DNA"/>
</dbReference>
<feature type="transmembrane region" description="Helical" evidence="5">
    <location>
        <begin position="53"/>
        <end position="71"/>
    </location>
</feature>
<evidence type="ECO:0000256" key="2">
    <source>
        <dbReference type="ARBA" id="ARBA00022692"/>
    </source>
</evidence>
<keyword evidence="7" id="KW-1185">Reference proteome</keyword>
<dbReference type="GO" id="GO:0016020">
    <property type="term" value="C:membrane"/>
    <property type="evidence" value="ECO:0007669"/>
    <property type="project" value="UniProtKB-SubCell"/>
</dbReference>
<feature type="transmembrane region" description="Helical" evidence="5">
    <location>
        <begin position="12"/>
        <end position="33"/>
    </location>
</feature>
<dbReference type="PANTHER" id="PTHR13285">
    <property type="entry name" value="ACYLTRANSFERASE"/>
    <property type="match status" value="1"/>
</dbReference>
<evidence type="ECO:0000313" key="7">
    <source>
        <dbReference type="Proteomes" id="UP000235145"/>
    </source>
</evidence>
<name>A0A9R1UUG4_LACSA</name>
<feature type="transmembrane region" description="Helical" evidence="5">
    <location>
        <begin position="245"/>
        <end position="265"/>
    </location>
</feature>
<comment type="subcellular location">
    <subcellularLocation>
        <location evidence="1">Membrane</location>
        <topology evidence="1">Multi-pass membrane protein</topology>
    </subcellularLocation>
</comment>
<dbReference type="InterPro" id="IPR051085">
    <property type="entry name" value="MB_O-acyltransferase"/>
</dbReference>
<keyword evidence="3 5" id="KW-1133">Transmembrane helix</keyword>
<dbReference type="PANTHER" id="PTHR13285:SF18">
    <property type="entry name" value="PROTEIN-CYSTEINE N-PALMITOYLTRANSFERASE RASP"/>
    <property type="match status" value="1"/>
</dbReference>
<organism evidence="6 7">
    <name type="scientific">Lactuca sativa</name>
    <name type="common">Garden lettuce</name>
    <dbReference type="NCBI Taxonomy" id="4236"/>
    <lineage>
        <taxon>Eukaryota</taxon>
        <taxon>Viridiplantae</taxon>
        <taxon>Streptophyta</taxon>
        <taxon>Embryophyta</taxon>
        <taxon>Tracheophyta</taxon>
        <taxon>Spermatophyta</taxon>
        <taxon>Magnoliopsida</taxon>
        <taxon>eudicotyledons</taxon>
        <taxon>Gunneridae</taxon>
        <taxon>Pentapetalae</taxon>
        <taxon>asterids</taxon>
        <taxon>campanulids</taxon>
        <taxon>Asterales</taxon>
        <taxon>Asteraceae</taxon>
        <taxon>Cichorioideae</taxon>
        <taxon>Cichorieae</taxon>
        <taxon>Lactucinae</taxon>
        <taxon>Lactuca</taxon>
    </lineage>
</organism>
<accession>A0A9R1UUG4</accession>
<proteinExistence type="predicted"/>
<evidence type="ECO:0000256" key="3">
    <source>
        <dbReference type="ARBA" id="ARBA00022989"/>
    </source>
</evidence>